<reference evidence="2" key="2">
    <citation type="submission" date="2024-05" db="EMBL/GenBank/DDBJ databases">
        <title>Identification and characterization of horizontal gene transfer across gut microbiota members of farm animals based on homology search.</title>
        <authorList>
            <person name="Schwarzerova J."/>
            <person name="Nykrynova M."/>
            <person name="Jureckova K."/>
            <person name="Cejkova D."/>
            <person name="Rychlik I."/>
        </authorList>
    </citation>
    <scope>NUCLEOTIDE SEQUENCE</scope>
    <source>
        <strain evidence="2">84_SSukc20</strain>
    </source>
</reference>
<keyword evidence="3" id="KW-1185">Reference proteome</keyword>
<evidence type="ECO:0000256" key="1">
    <source>
        <dbReference type="ARBA" id="ARBA00022679"/>
    </source>
</evidence>
<dbReference type="Proteomes" id="UP001167871">
    <property type="component" value="Unassembled WGS sequence"/>
</dbReference>
<reference evidence="2" key="1">
    <citation type="submission" date="2023-06" db="EMBL/GenBank/DDBJ databases">
        <authorList>
            <person name="Zeman M."/>
            <person name="Kubasova T."/>
            <person name="Jahodarova E."/>
            <person name="Nykrynova M."/>
            <person name="Rychlik I."/>
        </authorList>
    </citation>
    <scope>NUCLEOTIDE SEQUENCE</scope>
    <source>
        <strain evidence="2">84_SSukc20</strain>
    </source>
</reference>
<dbReference type="RefSeq" id="WP_087395802.1">
    <property type="nucleotide sequence ID" value="NZ_JACJJJ010000041.1"/>
</dbReference>
<dbReference type="PANTHER" id="PTHR32385:SF15">
    <property type="entry name" value="INOSITOL PHOSPHOCERAMIDE MANNOSYLTRANSFERASE 1"/>
    <property type="match status" value="1"/>
</dbReference>
<comment type="caution">
    <text evidence="2">The sequence shown here is derived from an EMBL/GenBank/DDBJ whole genome shotgun (WGS) entry which is preliminary data.</text>
</comment>
<dbReference type="EMBL" id="JAUEII010000005">
    <property type="protein sequence ID" value="MDN0048525.1"/>
    <property type="molecule type" value="Genomic_DNA"/>
</dbReference>
<keyword evidence="1" id="KW-0808">Transferase</keyword>
<evidence type="ECO:0000313" key="3">
    <source>
        <dbReference type="Proteomes" id="UP001167871"/>
    </source>
</evidence>
<organism evidence="2 3">
    <name type="scientific">Bacteroides gallinaceum</name>
    <dbReference type="NCBI Taxonomy" id="1462571"/>
    <lineage>
        <taxon>Bacteria</taxon>
        <taxon>Pseudomonadati</taxon>
        <taxon>Bacteroidota</taxon>
        <taxon>Bacteroidia</taxon>
        <taxon>Bacteroidales</taxon>
        <taxon>Bacteroidaceae</taxon>
        <taxon>Bacteroides</taxon>
    </lineage>
</organism>
<proteinExistence type="predicted"/>
<gene>
    <name evidence="2" type="ORF">QVO10_03835</name>
</gene>
<evidence type="ECO:0000313" key="2">
    <source>
        <dbReference type="EMBL" id="MDN0048525.1"/>
    </source>
</evidence>
<dbReference type="InterPro" id="IPR051706">
    <property type="entry name" value="Glycosyltransferase_domain"/>
</dbReference>
<name>A0ABT7X3A0_9BACE</name>
<accession>A0ABT7X3A0</accession>
<protein>
    <submittedName>
        <fullName evidence="2">Glycosyltransferase</fullName>
    </submittedName>
</protein>
<dbReference type="Pfam" id="PF04488">
    <property type="entry name" value="Gly_transf_sug"/>
    <property type="match status" value="1"/>
</dbReference>
<dbReference type="Gene3D" id="3.90.550.20">
    <property type="match status" value="1"/>
</dbReference>
<sequence length="238" mass="28241">MVPKIIHLCWFGDRAYPLEVKVCIASWKRLLPDYQIRVWTYEDARAIGCRFIDQALSMKKWAFAADGVRFYAVYHEGGVYMDSDIFLRKRFDRFVPKEGEGCTTFNECWMEQPDDFGLQAAFFIGEKGNSFCKEVFEYYRTHDFVHPDGSFDQTISPMIMKEIAMKRGYVCREEEQHLEGLTVYPTFWLSPCNHYNHSPEAFGVHRLYGSWRTHKLGRKMERAVKHICNAIRYYLFKR</sequence>
<dbReference type="SUPFAM" id="SSF53448">
    <property type="entry name" value="Nucleotide-diphospho-sugar transferases"/>
    <property type="match status" value="1"/>
</dbReference>
<dbReference type="InterPro" id="IPR029044">
    <property type="entry name" value="Nucleotide-diphossugar_trans"/>
</dbReference>
<dbReference type="InterPro" id="IPR007577">
    <property type="entry name" value="GlycoTrfase_DXD_sugar-bd_CS"/>
</dbReference>
<dbReference type="PANTHER" id="PTHR32385">
    <property type="entry name" value="MANNOSYL PHOSPHORYLINOSITOL CERAMIDE SYNTHASE"/>
    <property type="match status" value="1"/>
</dbReference>